<dbReference type="RefSeq" id="WP_080823396.1">
    <property type="nucleotide sequence ID" value="NZ_LT009719.1"/>
</dbReference>
<dbReference type="Pfam" id="PF01869">
    <property type="entry name" value="BcrAD_BadFG"/>
    <property type="match status" value="1"/>
</dbReference>
<proteinExistence type="predicted"/>
<dbReference type="GO" id="GO:0016301">
    <property type="term" value="F:kinase activity"/>
    <property type="evidence" value="ECO:0007669"/>
    <property type="project" value="UniProtKB-KW"/>
</dbReference>
<sequence length="213" mass="21892">MTTPPAAFDIVDGMGVVAGTGSIAVCRNLDGRMLVAGGWGWVIGDEGSASGLMREAARAVALHLDYGGVKEEPLVRLLFEALEIKSAARIGSTIGRSGSAAQLGRHAHVIFEAAEAGSVLARQVVRDGAKELADLVARLKHNGATATSVVAGGSVIASQPMLWNAFSEQITNRFDGGMTARLFTGPPVEGACRLAARLNSAATIAPRPVSSSS</sequence>
<organism evidence="2 3">
    <name type="scientific">Agrobacterium genomosp. 2 str. CFBP 5494</name>
    <dbReference type="NCBI Taxonomy" id="1183436"/>
    <lineage>
        <taxon>Bacteria</taxon>
        <taxon>Pseudomonadati</taxon>
        <taxon>Pseudomonadota</taxon>
        <taxon>Alphaproteobacteria</taxon>
        <taxon>Hyphomicrobiales</taxon>
        <taxon>Rhizobiaceae</taxon>
        <taxon>Rhizobium/Agrobacterium group</taxon>
        <taxon>Agrobacterium</taxon>
        <taxon>Agrobacterium tumefaciens complex</taxon>
    </lineage>
</organism>
<gene>
    <name evidence="2" type="ORF">AGR2A_Lc180122</name>
</gene>
<keyword evidence="2" id="KW-0418">Kinase</keyword>
<dbReference type="Proteomes" id="UP000191933">
    <property type="component" value="Unassembled WGS sequence"/>
</dbReference>
<evidence type="ECO:0000313" key="2">
    <source>
        <dbReference type="EMBL" id="CUW96661.1"/>
    </source>
</evidence>
<accession>A0A9W5B3R3</accession>
<keyword evidence="3" id="KW-1185">Reference proteome</keyword>
<dbReference type="SUPFAM" id="SSF53067">
    <property type="entry name" value="Actin-like ATPase domain"/>
    <property type="match status" value="1"/>
</dbReference>
<dbReference type="PANTHER" id="PTHR43190">
    <property type="entry name" value="N-ACETYL-D-GLUCOSAMINE KINASE"/>
    <property type="match status" value="1"/>
</dbReference>
<dbReference type="Gene3D" id="3.30.420.40">
    <property type="match status" value="1"/>
</dbReference>
<dbReference type="InterPro" id="IPR052519">
    <property type="entry name" value="Euk-type_GlcNAc_Kinase"/>
</dbReference>
<dbReference type="PANTHER" id="PTHR43190:SF3">
    <property type="entry name" value="N-ACETYL-D-GLUCOSAMINE KINASE"/>
    <property type="match status" value="1"/>
</dbReference>
<evidence type="ECO:0000313" key="3">
    <source>
        <dbReference type="Proteomes" id="UP000191933"/>
    </source>
</evidence>
<name>A0A9W5B3R3_9HYPH</name>
<comment type="caution">
    <text evidence="2">The sequence shown here is derived from an EMBL/GenBank/DDBJ whole genome shotgun (WGS) entry which is preliminary data.</text>
</comment>
<feature type="domain" description="ATPase BadF/BadG/BcrA/BcrD type" evidence="1">
    <location>
        <begin position="12"/>
        <end position="176"/>
    </location>
</feature>
<dbReference type="InterPro" id="IPR002731">
    <property type="entry name" value="ATPase_BadF"/>
</dbReference>
<dbReference type="InterPro" id="IPR043129">
    <property type="entry name" value="ATPase_NBD"/>
</dbReference>
<dbReference type="EMBL" id="FBVY01000030">
    <property type="protein sequence ID" value="CUW96661.1"/>
    <property type="molecule type" value="Genomic_DNA"/>
</dbReference>
<evidence type="ECO:0000259" key="1">
    <source>
        <dbReference type="Pfam" id="PF01869"/>
    </source>
</evidence>
<dbReference type="AlphaFoldDB" id="A0A9W5B3R3"/>
<reference evidence="2 3" key="1">
    <citation type="submission" date="2016-01" db="EMBL/GenBank/DDBJ databases">
        <authorList>
            <person name="Regsiter A."/>
            <person name="william w."/>
        </authorList>
    </citation>
    <scope>NUCLEOTIDE SEQUENCE [LARGE SCALE GENOMIC DNA]</scope>
    <source>
        <strain evidence="2 3">CFBP 5494</strain>
    </source>
</reference>
<keyword evidence="2" id="KW-0808">Transferase</keyword>
<protein>
    <submittedName>
        <fullName evidence="2">N-acetylglucosamine kinase</fullName>
    </submittedName>
</protein>